<comment type="caution">
    <text evidence="1">The sequence shown here is derived from an EMBL/GenBank/DDBJ whole genome shotgun (WGS) entry which is preliminary data.</text>
</comment>
<keyword evidence="2" id="KW-1185">Reference proteome</keyword>
<dbReference type="Proteomes" id="UP001141806">
    <property type="component" value="Unassembled WGS sequence"/>
</dbReference>
<proteinExistence type="predicted"/>
<sequence>MKSLINNSTNFRDLNSTPRSKPQCYVLGPLLHIQVLGFHVNYVSDSISNKTANNREILLTTSKQIGIGYYGRLLHVMKTDKERHSYRQESIRSEHPWLDFDFSFEGDMFTEEQCDLVESAAEMLYGMIHNHHLLFKNIKLLGRNLLSQIGSKCDTTYCISMLDCVFSAKW</sequence>
<dbReference type="AlphaFoldDB" id="A0A9Q0H9T9"/>
<evidence type="ECO:0000313" key="1">
    <source>
        <dbReference type="EMBL" id="KAJ4961286.1"/>
    </source>
</evidence>
<organism evidence="1 2">
    <name type="scientific">Protea cynaroides</name>
    <dbReference type="NCBI Taxonomy" id="273540"/>
    <lineage>
        <taxon>Eukaryota</taxon>
        <taxon>Viridiplantae</taxon>
        <taxon>Streptophyta</taxon>
        <taxon>Embryophyta</taxon>
        <taxon>Tracheophyta</taxon>
        <taxon>Spermatophyta</taxon>
        <taxon>Magnoliopsida</taxon>
        <taxon>Proteales</taxon>
        <taxon>Proteaceae</taxon>
        <taxon>Protea</taxon>
    </lineage>
</organism>
<accession>A0A9Q0H9T9</accession>
<reference evidence="1" key="1">
    <citation type="journal article" date="2023" name="Plant J.">
        <title>The genome of the king protea, Protea cynaroides.</title>
        <authorList>
            <person name="Chang J."/>
            <person name="Duong T.A."/>
            <person name="Schoeman C."/>
            <person name="Ma X."/>
            <person name="Roodt D."/>
            <person name="Barker N."/>
            <person name="Li Z."/>
            <person name="Van de Peer Y."/>
            <person name="Mizrachi E."/>
        </authorList>
    </citation>
    <scope>NUCLEOTIDE SEQUENCE</scope>
    <source>
        <tissue evidence="1">Young leaves</tissue>
    </source>
</reference>
<dbReference type="OrthoDB" id="1914453at2759"/>
<dbReference type="EMBL" id="JAMYWD010000009">
    <property type="protein sequence ID" value="KAJ4961286.1"/>
    <property type="molecule type" value="Genomic_DNA"/>
</dbReference>
<name>A0A9Q0H9T9_9MAGN</name>
<gene>
    <name evidence="1" type="ORF">NE237_021196</name>
</gene>
<protein>
    <submittedName>
        <fullName evidence="1">Uncharacterized protein</fullName>
    </submittedName>
</protein>
<evidence type="ECO:0000313" key="2">
    <source>
        <dbReference type="Proteomes" id="UP001141806"/>
    </source>
</evidence>